<gene>
    <name evidence="2" type="ORF">C9374_013255</name>
</gene>
<keyword evidence="3" id="KW-1185">Reference proteome</keyword>
<dbReference type="PANTHER" id="PTHR11566:SF231">
    <property type="entry name" value="INTERFERON-INDUCED GTP-BINDING PROTEIN MX"/>
    <property type="match status" value="1"/>
</dbReference>
<dbReference type="GO" id="GO:0008017">
    <property type="term" value="F:microtubule binding"/>
    <property type="evidence" value="ECO:0007669"/>
    <property type="project" value="TreeGrafter"/>
</dbReference>
<dbReference type="GO" id="GO:0005737">
    <property type="term" value="C:cytoplasm"/>
    <property type="evidence" value="ECO:0007669"/>
    <property type="project" value="TreeGrafter"/>
</dbReference>
<protein>
    <recommendedName>
        <fullName evidence="1">Dynamin-type G domain-containing protein</fullName>
    </recommendedName>
</protein>
<evidence type="ECO:0000313" key="3">
    <source>
        <dbReference type="Proteomes" id="UP000816034"/>
    </source>
</evidence>
<dbReference type="AlphaFoldDB" id="A0AA88GYX6"/>
<evidence type="ECO:0000313" key="2">
    <source>
        <dbReference type="EMBL" id="KAG2391770.1"/>
    </source>
</evidence>
<dbReference type="InterPro" id="IPR045063">
    <property type="entry name" value="Dynamin_N"/>
</dbReference>
<dbReference type="PROSITE" id="PS51718">
    <property type="entry name" value="G_DYNAMIN_2"/>
    <property type="match status" value="1"/>
</dbReference>
<dbReference type="GO" id="GO:0005874">
    <property type="term" value="C:microtubule"/>
    <property type="evidence" value="ECO:0007669"/>
    <property type="project" value="TreeGrafter"/>
</dbReference>
<dbReference type="RefSeq" id="XP_044553664.1">
    <property type="nucleotide sequence ID" value="XM_044689111.1"/>
</dbReference>
<feature type="domain" description="Dynamin-type G" evidence="1">
    <location>
        <begin position="44"/>
        <end position="278"/>
    </location>
</feature>
<accession>A0AA88GYX6</accession>
<sequence>MLQQSPNNSSFHHHGRDNDLLQQQSNKYRKINDQLSSVLSEYQDLRPPNIVVIGEQSAGKSSVLEYLSGIRFVTGQNMVTKCPLQLRMVNSKSSSGSKAVIKSNIYLTKHSNKPITIENPEINDGAQQLEEAIQHLTSLHLQEEGYTGDVSRVSTHLIEVEITSPNVPDLTLIDLPGLITTSNEKNPTLKDDIRQLVKRNTTDRDCILIVGDAGRDLQTIVGFEEAREKDPSQKRTLCALTRVDKHVNDIETLNKMIESLNNRGPIKLVHGYVGLRNR</sequence>
<dbReference type="InterPro" id="IPR030381">
    <property type="entry name" value="G_DYNAMIN_dom"/>
</dbReference>
<dbReference type="InterPro" id="IPR022812">
    <property type="entry name" value="Dynamin"/>
</dbReference>
<dbReference type="SMART" id="SM00053">
    <property type="entry name" value="DYNc"/>
    <property type="match status" value="1"/>
</dbReference>
<dbReference type="PRINTS" id="PR00195">
    <property type="entry name" value="DYNAMIN"/>
</dbReference>
<dbReference type="EMBL" id="PYSW02000006">
    <property type="protein sequence ID" value="KAG2391770.1"/>
    <property type="molecule type" value="Genomic_DNA"/>
</dbReference>
<organism evidence="2 3">
    <name type="scientific">Naegleria lovaniensis</name>
    <name type="common">Amoeba</name>
    <dbReference type="NCBI Taxonomy" id="51637"/>
    <lineage>
        <taxon>Eukaryota</taxon>
        <taxon>Discoba</taxon>
        <taxon>Heterolobosea</taxon>
        <taxon>Tetramitia</taxon>
        <taxon>Eutetramitia</taxon>
        <taxon>Vahlkampfiidae</taxon>
        <taxon>Naegleria</taxon>
    </lineage>
</organism>
<dbReference type="GO" id="GO:0005525">
    <property type="term" value="F:GTP binding"/>
    <property type="evidence" value="ECO:0007669"/>
    <property type="project" value="InterPro"/>
</dbReference>
<dbReference type="Pfam" id="PF00350">
    <property type="entry name" value="Dynamin_N"/>
    <property type="match status" value="1"/>
</dbReference>
<dbReference type="InterPro" id="IPR001401">
    <property type="entry name" value="Dynamin_GTPase"/>
</dbReference>
<name>A0AA88GYX6_NAELO</name>
<dbReference type="GeneID" id="68105708"/>
<comment type="caution">
    <text evidence="2">The sequence shown here is derived from an EMBL/GenBank/DDBJ whole genome shotgun (WGS) entry which is preliminary data.</text>
</comment>
<evidence type="ECO:0000259" key="1">
    <source>
        <dbReference type="PROSITE" id="PS51718"/>
    </source>
</evidence>
<dbReference type="GO" id="GO:0031623">
    <property type="term" value="P:receptor internalization"/>
    <property type="evidence" value="ECO:0007669"/>
    <property type="project" value="TreeGrafter"/>
</dbReference>
<dbReference type="PANTHER" id="PTHR11566">
    <property type="entry name" value="DYNAMIN"/>
    <property type="match status" value="1"/>
</dbReference>
<dbReference type="GO" id="GO:0005886">
    <property type="term" value="C:plasma membrane"/>
    <property type="evidence" value="ECO:0007669"/>
    <property type="project" value="TreeGrafter"/>
</dbReference>
<dbReference type="InterPro" id="IPR027417">
    <property type="entry name" value="P-loop_NTPase"/>
</dbReference>
<proteinExistence type="predicted"/>
<dbReference type="GO" id="GO:0003924">
    <property type="term" value="F:GTPase activity"/>
    <property type="evidence" value="ECO:0007669"/>
    <property type="project" value="InterPro"/>
</dbReference>
<dbReference type="Gene3D" id="3.40.50.300">
    <property type="entry name" value="P-loop containing nucleotide triphosphate hydrolases"/>
    <property type="match status" value="1"/>
</dbReference>
<reference evidence="2 3" key="1">
    <citation type="journal article" date="2018" name="BMC Genomics">
        <title>The genome of Naegleria lovaniensis, the basis for a comparative approach to unravel pathogenicity factors of the human pathogenic amoeba N. fowleri.</title>
        <authorList>
            <person name="Liechti N."/>
            <person name="Schurch N."/>
            <person name="Bruggmann R."/>
            <person name="Wittwer M."/>
        </authorList>
    </citation>
    <scope>NUCLEOTIDE SEQUENCE [LARGE SCALE GENOMIC DNA]</scope>
    <source>
        <strain evidence="2 3">ATCC 30569</strain>
    </source>
</reference>
<dbReference type="SUPFAM" id="SSF52540">
    <property type="entry name" value="P-loop containing nucleoside triphosphate hydrolases"/>
    <property type="match status" value="1"/>
</dbReference>
<dbReference type="Proteomes" id="UP000816034">
    <property type="component" value="Unassembled WGS sequence"/>
</dbReference>